<evidence type="ECO:0000256" key="1">
    <source>
        <dbReference type="SAM" id="MobiDB-lite"/>
    </source>
</evidence>
<evidence type="ECO:0000313" key="3">
    <source>
        <dbReference type="EMBL" id="KAJ5382264.1"/>
    </source>
</evidence>
<sequence length="403" mass="42716">MRFLPFEMLGTVPGDADTPDSSSSKYIETTPVASTGPDVVSTTTAGIQNKIITPEVSSSVDPVTVSSILPSGSDSWPTRSELTWVSTGTPAVKDISASEASPKPISLLDATSSHYPSQTPPTTLSTSNPSTLISTQTASSSAITSASSTTSAISDSTAFSGGPSKTTKIAIAVPVSVIGLALILAFLFFLSHRRRRDKKRNALPPSYDIATGHRSAVSTQELMISPKSSTPEPRRSFSTPAMSSAAMPMPPMPRIPIISISPSTEGRGRTPSPAPSSGTSLRRMSMTRGPNDSEAELGIAVAVPMDQRRSATEQDFRGRVASVTSSRGPSRLARMPFEDFEDDEVGIGIAHGGSDDEYDDAVSDVSDLDGRRRERDFDDHSVVSSFDEVSPIGEQERMRFRGV</sequence>
<dbReference type="Proteomes" id="UP001147752">
    <property type="component" value="Unassembled WGS sequence"/>
</dbReference>
<evidence type="ECO:0008006" key="5">
    <source>
        <dbReference type="Google" id="ProtNLM"/>
    </source>
</evidence>
<keyword evidence="4" id="KW-1185">Reference proteome</keyword>
<feature type="region of interest" description="Disordered" evidence="1">
    <location>
        <begin position="1"/>
        <end position="40"/>
    </location>
</feature>
<protein>
    <recommendedName>
        <fullName evidence="5">Mid2 domain-containing protein</fullName>
    </recommendedName>
</protein>
<feature type="region of interest" description="Disordered" evidence="1">
    <location>
        <begin position="310"/>
        <end position="330"/>
    </location>
</feature>
<dbReference type="RefSeq" id="XP_056582040.1">
    <property type="nucleotide sequence ID" value="XM_056717905.1"/>
</dbReference>
<reference evidence="3" key="1">
    <citation type="submission" date="2022-12" db="EMBL/GenBank/DDBJ databases">
        <authorList>
            <person name="Petersen C."/>
        </authorList>
    </citation>
    <scope>NUCLEOTIDE SEQUENCE</scope>
    <source>
        <strain evidence="3">IBT 3081</strain>
    </source>
</reference>
<keyword evidence="2" id="KW-1133">Transmembrane helix</keyword>
<dbReference type="OrthoDB" id="4364855at2759"/>
<keyword evidence="2" id="KW-0472">Membrane</keyword>
<dbReference type="CDD" id="cd12087">
    <property type="entry name" value="TM_EGFR-like"/>
    <property type="match status" value="1"/>
</dbReference>
<feature type="region of interest" description="Disordered" evidence="1">
    <location>
        <begin position="107"/>
        <end position="136"/>
    </location>
</feature>
<name>A0A9W9SRP8_9EURO</name>
<feature type="compositionally biased region" description="Low complexity" evidence="1">
    <location>
        <begin position="116"/>
        <end position="136"/>
    </location>
</feature>
<dbReference type="AlphaFoldDB" id="A0A9W9SRP8"/>
<feature type="transmembrane region" description="Helical" evidence="2">
    <location>
        <begin position="169"/>
        <end position="190"/>
    </location>
</feature>
<dbReference type="GeneID" id="81457088"/>
<gene>
    <name evidence="3" type="ORF">N7517_000175</name>
</gene>
<comment type="caution">
    <text evidence="3">The sequence shown here is derived from an EMBL/GenBank/DDBJ whole genome shotgun (WGS) entry which is preliminary data.</text>
</comment>
<feature type="compositionally biased region" description="Polar residues" evidence="1">
    <location>
        <begin position="224"/>
        <end position="239"/>
    </location>
</feature>
<organism evidence="3 4">
    <name type="scientific">Penicillium concentricum</name>
    <dbReference type="NCBI Taxonomy" id="293559"/>
    <lineage>
        <taxon>Eukaryota</taxon>
        <taxon>Fungi</taxon>
        <taxon>Dikarya</taxon>
        <taxon>Ascomycota</taxon>
        <taxon>Pezizomycotina</taxon>
        <taxon>Eurotiomycetes</taxon>
        <taxon>Eurotiomycetidae</taxon>
        <taxon>Eurotiales</taxon>
        <taxon>Aspergillaceae</taxon>
        <taxon>Penicillium</taxon>
    </lineage>
</organism>
<dbReference type="EMBL" id="JAPZBT010000001">
    <property type="protein sequence ID" value="KAJ5382264.1"/>
    <property type="molecule type" value="Genomic_DNA"/>
</dbReference>
<proteinExistence type="predicted"/>
<reference evidence="3" key="2">
    <citation type="journal article" date="2023" name="IMA Fungus">
        <title>Comparative genomic study of the Penicillium genus elucidates a diverse pangenome and 15 lateral gene transfer events.</title>
        <authorList>
            <person name="Petersen C."/>
            <person name="Sorensen T."/>
            <person name="Nielsen M.R."/>
            <person name="Sondergaard T.E."/>
            <person name="Sorensen J.L."/>
            <person name="Fitzpatrick D.A."/>
            <person name="Frisvad J.C."/>
            <person name="Nielsen K.L."/>
        </authorList>
    </citation>
    <scope>NUCLEOTIDE SEQUENCE</scope>
    <source>
        <strain evidence="3">IBT 3081</strain>
    </source>
</reference>
<accession>A0A9W9SRP8</accession>
<feature type="compositionally biased region" description="Polar residues" evidence="1">
    <location>
        <begin position="19"/>
        <end position="33"/>
    </location>
</feature>
<evidence type="ECO:0000313" key="4">
    <source>
        <dbReference type="Proteomes" id="UP001147752"/>
    </source>
</evidence>
<feature type="region of interest" description="Disordered" evidence="1">
    <location>
        <begin position="224"/>
        <end position="293"/>
    </location>
</feature>
<keyword evidence="2" id="KW-0812">Transmembrane</keyword>
<evidence type="ECO:0000256" key="2">
    <source>
        <dbReference type="SAM" id="Phobius"/>
    </source>
</evidence>